<dbReference type="EMBL" id="KY454837">
    <property type="protein sequence ID" value="ARD70874.1"/>
    <property type="molecule type" value="Genomic_DNA"/>
</dbReference>
<dbReference type="Pfam" id="PF01494">
    <property type="entry name" value="FAD_binding_3"/>
    <property type="match status" value="1"/>
</dbReference>
<dbReference type="Pfam" id="PF21274">
    <property type="entry name" value="Rng_hyd_C"/>
    <property type="match status" value="1"/>
</dbReference>
<evidence type="ECO:0000259" key="4">
    <source>
        <dbReference type="Pfam" id="PF01494"/>
    </source>
</evidence>
<dbReference type="InterPro" id="IPR050641">
    <property type="entry name" value="RIFMO-like"/>
</dbReference>
<reference evidence="5" key="1">
    <citation type="journal article" date="2017" name="Tetrahedron">
        <title>Isolation, structure elucidation and biosynthesis of monomeric benzo[b]fluorene nenestatin from Micromonospora echinospora SCSIO 04089.</title>
        <authorList>
            <person name="Jiang X."/>
            <person name="Zhang Q."/>
            <person name="Zhu Y."/>
            <person name="Nie F."/>
            <person name="Wu Z."/>
            <person name="Yang C."/>
            <person name="Zhang L."/>
            <person name="Tian X."/>
            <person name="Zhang C."/>
        </authorList>
    </citation>
    <scope>NUCLEOTIDE SEQUENCE</scope>
    <source>
        <strain evidence="5">SCSIO 04089</strain>
    </source>
</reference>
<keyword evidence="5" id="KW-0503">Monooxygenase</keyword>
<protein>
    <submittedName>
        <fullName evidence="5">FAD-binding monooxygenase</fullName>
    </submittedName>
</protein>
<dbReference type="PANTHER" id="PTHR43004">
    <property type="entry name" value="TRK SYSTEM POTASSIUM UPTAKE PROTEIN"/>
    <property type="match status" value="1"/>
</dbReference>
<sequence>MTVSPVVVVGAGPVGLMLACELGRARVPVVVVERLATPMTESRASQLSTLTAELLHERGFDELLDEAVHEPRAHFAGLAFDLSQLDSDYPGGWKVPQYRTEAVLGRQAERLGVTVLRAQELTGLTERPDHVVCRLRGPDGDRTVRARFVVGCDGAHSTVRRLHGFPASVTPATKELLRADVTGVRIRDRRFERLDGGFAVAATRDGVTRVMVHPRGRPVTRRSGPPDFGEVIRAWRDVTGEDLSGGTAVWLDAFDNSRGQADAYRRGRVLLAGDAAHWHMPIGGQALNVGLQDAVNLGWKLAATVDGRAAPGLLDSYHDERHPVAARVLDHVAAQEMLLLGGAEIDPLRAVLAELVALGQVRAHLAETAANVGDRYGPPTSPLVGRRVVNLRLRTDSGPLPVANPGPVVVRLAPGPDAVRRTVPTVHARPDKGSLPGTTALLLRPDGYIAWAGDDEDGLNRAIDKLLLAEGRTDNARV</sequence>
<dbReference type="InterPro" id="IPR036188">
    <property type="entry name" value="FAD/NAD-bd_sf"/>
</dbReference>
<evidence type="ECO:0000256" key="2">
    <source>
        <dbReference type="ARBA" id="ARBA00022630"/>
    </source>
</evidence>
<dbReference type="Gene3D" id="3.50.50.60">
    <property type="entry name" value="FAD/NAD(P)-binding domain"/>
    <property type="match status" value="1"/>
</dbReference>
<accession>A0A2C9DJQ9</accession>
<dbReference type="PRINTS" id="PR00420">
    <property type="entry name" value="RNGMNOXGNASE"/>
</dbReference>
<name>A0A2C9DJQ9_MICEC</name>
<dbReference type="AlphaFoldDB" id="A0A2C9DJQ9"/>
<organism evidence="5">
    <name type="scientific">Micromonospora echinospora</name>
    <name type="common">Micromonospora purpurea</name>
    <dbReference type="NCBI Taxonomy" id="1877"/>
    <lineage>
        <taxon>Bacteria</taxon>
        <taxon>Bacillati</taxon>
        <taxon>Actinomycetota</taxon>
        <taxon>Actinomycetes</taxon>
        <taxon>Micromonosporales</taxon>
        <taxon>Micromonosporaceae</taxon>
        <taxon>Micromonospora</taxon>
    </lineage>
</organism>
<keyword evidence="5" id="KW-0560">Oxidoreductase</keyword>
<dbReference type="GO" id="GO:0016709">
    <property type="term" value="F:oxidoreductase activity, acting on paired donors, with incorporation or reduction of molecular oxygen, NAD(P)H as one donor, and incorporation of one atom of oxygen"/>
    <property type="evidence" value="ECO:0007669"/>
    <property type="project" value="UniProtKB-ARBA"/>
</dbReference>
<dbReference type="Gene3D" id="3.30.70.2450">
    <property type="match status" value="1"/>
</dbReference>
<keyword evidence="2" id="KW-0285">Flavoprotein</keyword>
<comment type="cofactor">
    <cofactor evidence="1">
        <name>FAD</name>
        <dbReference type="ChEBI" id="CHEBI:57692"/>
    </cofactor>
</comment>
<evidence type="ECO:0000256" key="3">
    <source>
        <dbReference type="ARBA" id="ARBA00022827"/>
    </source>
</evidence>
<evidence type="ECO:0000313" key="5">
    <source>
        <dbReference type="EMBL" id="ARD70874.1"/>
    </source>
</evidence>
<evidence type="ECO:0000256" key="1">
    <source>
        <dbReference type="ARBA" id="ARBA00001974"/>
    </source>
</evidence>
<dbReference type="InterPro" id="IPR002938">
    <property type="entry name" value="FAD-bd"/>
</dbReference>
<dbReference type="PANTHER" id="PTHR43004:SF19">
    <property type="entry name" value="BINDING MONOOXYGENASE, PUTATIVE (JCVI)-RELATED"/>
    <property type="match status" value="1"/>
</dbReference>
<keyword evidence="3" id="KW-0274">FAD</keyword>
<proteinExistence type="predicted"/>
<dbReference type="Gene3D" id="3.40.30.120">
    <property type="match status" value="1"/>
</dbReference>
<dbReference type="SUPFAM" id="SSF51905">
    <property type="entry name" value="FAD/NAD(P)-binding domain"/>
    <property type="match status" value="1"/>
</dbReference>
<feature type="domain" description="FAD-binding" evidence="4">
    <location>
        <begin position="5"/>
        <end position="330"/>
    </location>
</feature>
<dbReference type="GO" id="GO:0071949">
    <property type="term" value="F:FAD binding"/>
    <property type="evidence" value="ECO:0007669"/>
    <property type="project" value="InterPro"/>
</dbReference>